<dbReference type="Proteomes" id="UP001172155">
    <property type="component" value="Unassembled WGS sequence"/>
</dbReference>
<dbReference type="Gene3D" id="1.10.510.10">
    <property type="entry name" value="Transferase(Phosphotransferase) domain 1"/>
    <property type="match status" value="1"/>
</dbReference>
<keyword evidence="4" id="KW-0418">Kinase</keyword>
<evidence type="ECO:0000256" key="6">
    <source>
        <dbReference type="SAM" id="Phobius"/>
    </source>
</evidence>
<evidence type="ECO:0000256" key="3">
    <source>
        <dbReference type="ARBA" id="ARBA00022741"/>
    </source>
</evidence>
<keyword evidence="1" id="KW-0723">Serine/threonine-protein kinase</keyword>
<evidence type="ECO:0000313" key="7">
    <source>
        <dbReference type="EMBL" id="KAK0751373.1"/>
    </source>
</evidence>
<accession>A0AA40F505</accession>
<keyword evidence="8" id="KW-1185">Reference proteome</keyword>
<name>A0AA40F505_9PEZI</name>
<evidence type="ECO:0000256" key="2">
    <source>
        <dbReference type="ARBA" id="ARBA00022679"/>
    </source>
</evidence>
<dbReference type="InterPro" id="IPR051175">
    <property type="entry name" value="CLK_kinases"/>
</dbReference>
<gene>
    <name evidence="7" type="ORF">B0T18DRAFT_485975</name>
</gene>
<sequence length="494" mass="54887">MSSWIIALYPVLILALAGVAFYEHQKSVSLSLPVSPVLTVLTILLPLLAALHAFFHPSLLALSRATAASPIQKLLPTLLQALQLILTTILATLLASDAIPSPVRDCLLETRWKGFWTGHDADSIRRVQDALNCCGFNSMKDRAWPFPHGAPEDGAGENCAEKFGRTVACREPWKRAMQGGAGLDGAVVVAVGLLQVLSWVMGRRWAKGRSRDYLTLKLYRHGITRSEIPIFRQIRHHTAKRDPLFAAGHTPPGEEKLFPVLCYIIHTADIRVAYIKEENILTGIPDKRAFEAFFRAELETPSARKLVGKGSVLVYQSRTFGGTATADEAVAWYSAVLGDLLGAADGNDVNEADLAQPVCYRAPEVNFGMAWSYPVDVWNLGLVEGHNLFEVSDNKDKEIQRHLAEVVGMLGPPPRDRVQRIKRDVFLKDGEERNGGFLILKPDRLNLDKAGKRLDEDYRVKFVAFLKSMQQWRPEDRKTARELLSDPWLALGDA</sequence>
<organism evidence="7 8">
    <name type="scientific">Schizothecium vesticola</name>
    <dbReference type="NCBI Taxonomy" id="314040"/>
    <lineage>
        <taxon>Eukaryota</taxon>
        <taxon>Fungi</taxon>
        <taxon>Dikarya</taxon>
        <taxon>Ascomycota</taxon>
        <taxon>Pezizomycotina</taxon>
        <taxon>Sordariomycetes</taxon>
        <taxon>Sordariomycetidae</taxon>
        <taxon>Sordariales</taxon>
        <taxon>Schizotheciaceae</taxon>
        <taxon>Schizothecium</taxon>
    </lineage>
</organism>
<dbReference type="PANTHER" id="PTHR45646:SF11">
    <property type="entry name" value="SERINE_THREONINE-PROTEIN KINASE DOA"/>
    <property type="match status" value="1"/>
</dbReference>
<dbReference type="GO" id="GO:0043484">
    <property type="term" value="P:regulation of RNA splicing"/>
    <property type="evidence" value="ECO:0007669"/>
    <property type="project" value="TreeGrafter"/>
</dbReference>
<dbReference type="GO" id="GO:0005634">
    <property type="term" value="C:nucleus"/>
    <property type="evidence" value="ECO:0007669"/>
    <property type="project" value="TreeGrafter"/>
</dbReference>
<keyword evidence="6" id="KW-0472">Membrane</keyword>
<evidence type="ECO:0000256" key="1">
    <source>
        <dbReference type="ARBA" id="ARBA00022527"/>
    </source>
</evidence>
<comment type="caution">
    <text evidence="7">The sequence shown here is derived from an EMBL/GenBank/DDBJ whole genome shotgun (WGS) entry which is preliminary data.</text>
</comment>
<dbReference type="AlphaFoldDB" id="A0AA40F505"/>
<evidence type="ECO:0000313" key="8">
    <source>
        <dbReference type="Proteomes" id="UP001172155"/>
    </source>
</evidence>
<dbReference type="SUPFAM" id="SSF56112">
    <property type="entry name" value="Protein kinase-like (PK-like)"/>
    <property type="match status" value="1"/>
</dbReference>
<keyword evidence="3" id="KW-0547">Nucleotide-binding</keyword>
<keyword evidence="6" id="KW-1133">Transmembrane helix</keyword>
<dbReference type="GO" id="GO:0004674">
    <property type="term" value="F:protein serine/threonine kinase activity"/>
    <property type="evidence" value="ECO:0007669"/>
    <property type="project" value="UniProtKB-KW"/>
</dbReference>
<evidence type="ECO:0000256" key="5">
    <source>
        <dbReference type="ARBA" id="ARBA00022840"/>
    </source>
</evidence>
<dbReference type="PANTHER" id="PTHR45646">
    <property type="entry name" value="SERINE/THREONINE-PROTEIN KINASE DOA-RELATED"/>
    <property type="match status" value="1"/>
</dbReference>
<dbReference type="InterPro" id="IPR011009">
    <property type="entry name" value="Kinase-like_dom_sf"/>
</dbReference>
<reference evidence="7" key="1">
    <citation type="submission" date="2023-06" db="EMBL/GenBank/DDBJ databases">
        <title>Genome-scale phylogeny and comparative genomics of the fungal order Sordariales.</title>
        <authorList>
            <consortium name="Lawrence Berkeley National Laboratory"/>
            <person name="Hensen N."/>
            <person name="Bonometti L."/>
            <person name="Westerberg I."/>
            <person name="Brannstrom I.O."/>
            <person name="Guillou S."/>
            <person name="Cros-Aarteil S."/>
            <person name="Calhoun S."/>
            <person name="Haridas S."/>
            <person name="Kuo A."/>
            <person name="Mondo S."/>
            <person name="Pangilinan J."/>
            <person name="Riley R."/>
            <person name="LaButti K."/>
            <person name="Andreopoulos B."/>
            <person name="Lipzen A."/>
            <person name="Chen C."/>
            <person name="Yanf M."/>
            <person name="Daum C."/>
            <person name="Ng V."/>
            <person name="Clum A."/>
            <person name="Steindorff A."/>
            <person name="Ohm R."/>
            <person name="Martin F."/>
            <person name="Silar P."/>
            <person name="Natvig D."/>
            <person name="Lalanne C."/>
            <person name="Gautier V."/>
            <person name="Ament-velasquez S.L."/>
            <person name="Kruys A."/>
            <person name="Hutchinson M.I."/>
            <person name="Powell A.J."/>
            <person name="Barry K."/>
            <person name="Miller A.N."/>
            <person name="Grigoriev I.V."/>
            <person name="Debuchy R."/>
            <person name="Gladieux P."/>
            <person name="Thoren M.H."/>
            <person name="Johannesson H."/>
        </authorList>
    </citation>
    <scope>NUCLEOTIDE SEQUENCE</scope>
    <source>
        <strain evidence="7">SMH3187-1</strain>
    </source>
</reference>
<dbReference type="EMBL" id="JAUKUD010000002">
    <property type="protein sequence ID" value="KAK0751373.1"/>
    <property type="molecule type" value="Genomic_DNA"/>
</dbReference>
<keyword evidence="2" id="KW-0808">Transferase</keyword>
<protein>
    <submittedName>
        <fullName evidence="7">Uncharacterized protein</fullName>
    </submittedName>
</protein>
<keyword evidence="5" id="KW-0067">ATP-binding</keyword>
<keyword evidence="6" id="KW-0812">Transmembrane</keyword>
<feature type="transmembrane region" description="Helical" evidence="6">
    <location>
        <begin position="37"/>
        <end position="62"/>
    </location>
</feature>
<evidence type="ECO:0000256" key="4">
    <source>
        <dbReference type="ARBA" id="ARBA00022777"/>
    </source>
</evidence>
<dbReference type="GO" id="GO:0005524">
    <property type="term" value="F:ATP binding"/>
    <property type="evidence" value="ECO:0007669"/>
    <property type="project" value="UniProtKB-KW"/>
</dbReference>
<proteinExistence type="predicted"/>